<evidence type="ECO:0000313" key="2">
    <source>
        <dbReference type="Proteomes" id="UP000051861"/>
    </source>
</evidence>
<name>A0A0S7XZ25_UNCSA</name>
<gene>
    <name evidence="1" type="ORF">AMJ44_07140</name>
</gene>
<accession>A0A0S7XZ25</accession>
<reference evidence="1 2" key="1">
    <citation type="journal article" date="2015" name="Microbiome">
        <title>Genomic resolution of linkages in carbon, nitrogen, and sulfur cycling among widespread estuary sediment bacteria.</title>
        <authorList>
            <person name="Baker B.J."/>
            <person name="Lazar C.S."/>
            <person name="Teske A.P."/>
            <person name="Dick G.J."/>
        </authorList>
    </citation>
    <scope>NUCLEOTIDE SEQUENCE [LARGE SCALE GENOMIC DNA]</scope>
    <source>
        <strain evidence="1">DG_54_3</strain>
    </source>
</reference>
<proteinExistence type="predicted"/>
<dbReference type="EMBL" id="LIZX01000061">
    <property type="protein sequence ID" value="KPJ67741.1"/>
    <property type="molecule type" value="Genomic_DNA"/>
</dbReference>
<comment type="caution">
    <text evidence="1">The sequence shown here is derived from an EMBL/GenBank/DDBJ whole genome shotgun (WGS) entry which is preliminary data.</text>
</comment>
<sequence length="187" mass="22193">MKELYKGIIVALLSLPIILTGSQKKELDYEFIKDENYYSFRGRIIVKTELDCLISILYDFKHLANIESSAKSIVLLREEENWYEACHTFKKLFFKHESIWRKTLKLDEQKVVFEMISYKHNSGLMPKVLSSTGYYQIKLEEEGYKVEYFQECKLKSALLKGAYINKAKKEAIKFMLELKEYIERTCH</sequence>
<dbReference type="AlphaFoldDB" id="A0A0S7XZ25"/>
<dbReference type="SUPFAM" id="SSF55961">
    <property type="entry name" value="Bet v1-like"/>
    <property type="match status" value="1"/>
</dbReference>
<evidence type="ECO:0000313" key="1">
    <source>
        <dbReference type="EMBL" id="KPJ67741.1"/>
    </source>
</evidence>
<dbReference type="Proteomes" id="UP000051861">
    <property type="component" value="Unassembled WGS sequence"/>
</dbReference>
<organism evidence="1 2">
    <name type="scientific">candidate division WOR-1 bacterium DG_54_3</name>
    <dbReference type="NCBI Taxonomy" id="1703775"/>
    <lineage>
        <taxon>Bacteria</taxon>
        <taxon>Bacillati</taxon>
        <taxon>Saganbacteria</taxon>
    </lineage>
</organism>
<protein>
    <recommendedName>
        <fullName evidence="3">Coenzyme Q-binding protein COQ10 START domain-containing protein</fullName>
    </recommendedName>
</protein>
<evidence type="ECO:0008006" key="3">
    <source>
        <dbReference type="Google" id="ProtNLM"/>
    </source>
</evidence>